<gene>
    <name evidence="2" type="ORF">CLUMA_CG001526</name>
</gene>
<dbReference type="EMBL" id="CVRI01000004">
    <property type="protein sequence ID" value="CRK87736.1"/>
    <property type="molecule type" value="Genomic_DNA"/>
</dbReference>
<evidence type="ECO:0000313" key="3">
    <source>
        <dbReference type="Proteomes" id="UP000183832"/>
    </source>
</evidence>
<name>A0A1J1HI65_9DIPT</name>
<feature type="chain" id="PRO_5012633727" evidence="1">
    <location>
        <begin position="21"/>
        <end position="529"/>
    </location>
</feature>
<feature type="signal peptide" evidence="1">
    <location>
        <begin position="1"/>
        <end position="20"/>
    </location>
</feature>
<protein>
    <submittedName>
        <fullName evidence="2">CLUMA_CG001526, isoform A</fullName>
    </submittedName>
</protein>
<evidence type="ECO:0000313" key="2">
    <source>
        <dbReference type="EMBL" id="CRK87736.1"/>
    </source>
</evidence>
<organism evidence="2 3">
    <name type="scientific">Clunio marinus</name>
    <dbReference type="NCBI Taxonomy" id="568069"/>
    <lineage>
        <taxon>Eukaryota</taxon>
        <taxon>Metazoa</taxon>
        <taxon>Ecdysozoa</taxon>
        <taxon>Arthropoda</taxon>
        <taxon>Hexapoda</taxon>
        <taxon>Insecta</taxon>
        <taxon>Pterygota</taxon>
        <taxon>Neoptera</taxon>
        <taxon>Endopterygota</taxon>
        <taxon>Diptera</taxon>
        <taxon>Nematocera</taxon>
        <taxon>Chironomoidea</taxon>
        <taxon>Chironomidae</taxon>
        <taxon>Clunio</taxon>
    </lineage>
</organism>
<accession>A0A1J1HI65</accession>
<dbReference type="Proteomes" id="UP000183832">
    <property type="component" value="Unassembled WGS sequence"/>
</dbReference>
<dbReference type="AlphaFoldDB" id="A0A1J1HI65"/>
<sequence>MKKIFLGFVCLSAIICASSAQYGVWSSEFIEAREDMLKNANEWFLELDAAYFKFYSEARDSMESLLSPLATVFTGFRVAFEFVPQEDLPEELSQNFNDFFELVNSTFTGLPVTASMSLSMLTSTIMSMGMTLPLASVAQNFEMNMAMELSTIFMELTNPTEPISESCKAHILNQFTSNYEATKNKSLDDLELNRKYLGNSFSVANMAADMVTKDTQVLADKVNACHPDQEMSARIQCFQDIASSAQYGVWSSEFIEAREDMLKNANEWFLELDAAYFKFYSEARDSMESLLSPLATVFTGFRVAFEYVPQEDLPEELSQNFTDFFELVNSTFTGLPVTASMSLSMLTSTIMSMGMTLPLASVAQNFERNIAMELSTIFMKFTNPTEPTEPISESCKAHILNQFTSNYEATKNKSLDDLELNRKYLGNSFSVANMAADMLTRDTFVLADEIRVCGNPEVVQTTSARIQCVQDIVDEYATCSTCPYKNSLNYASSQISTVGSNIYMEMSMGGMGMPMSNPYLFEFLKSTCP</sequence>
<proteinExistence type="predicted"/>
<reference evidence="2 3" key="1">
    <citation type="submission" date="2015-04" db="EMBL/GenBank/DDBJ databases">
        <authorList>
            <person name="Syromyatnikov M.Y."/>
            <person name="Popov V.N."/>
        </authorList>
    </citation>
    <scope>NUCLEOTIDE SEQUENCE [LARGE SCALE GENOMIC DNA]</scope>
</reference>
<evidence type="ECO:0000256" key="1">
    <source>
        <dbReference type="SAM" id="SignalP"/>
    </source>
</evidence>
<keyword evidence="1" id="KW-0732">Signal</keyword>
<keyword evidence="3" id="KW-1185">Reference proteome</keyword>